<evidence type="ECO:0000313" key="2">
    <source>
        <dbReference type="EMBL" id="QSS67006.1"/>
    </source>
</evidence>
<name>A0A8A1MKI9_AJECA</name>
<dbReference type="AlphaFoldDB" id="A0A8A1MKI9"/>
<dbReference type="Proteomes" id="UP000663671">
    <property type="component" value="Chromosome 6"/>
</dbReference>
<proteinExistence type="predicted"/>
<sequence length="118" mass="13641">MDCSPSASRYLPFREERWPSTLLISLRMRAKNQLGSTHGWDRENVDEWLDKFTDFPRINALLKPTEEDQRIVSQLTTGRVNHISMRWYYPTKQDGVPDEVMETHMKGGSSSTPGIVKS</sequence>
<feature type="compositionally biased region" description="Polar residues" evidence="1">
    <location>
        <begin position="108"/>
        <end position="118"/>
    </location>
</feature>
<dbReference type="EMBL" id="CP069116">
    <property type="protein sequence ID" value="QSS67006.1"/>
    <property type="molecule type" value="Genomic_DNA"/>
</dbReference>
<organism evidence="2 3">
    <name type="scientific">Ajellomyces capsulatus</name>
    <name type="common">Darling's disease fungus</name>
    <name type="synonym">Histoplasma capsulatum</name>
    <dbReference type="NCBI Taxonomy" id="5037"/>
    <lineage>
        <taxon>Eukaryota</taxon>
        <taxon>Fungi</taxon>
        <taxon>Dikarya</taxon>
        <taxon>Ascomycota</taxon>
        <taxon>Pezizomycotina</taxon>
        <taxon>Eurotiomycetes</taxon>
        <taxon>Eurotiomycetidae</taxon>
        <taxon>Onygenales</taxon>
        <taxon>Ajellomycetaceae</taxon>
        <taxon>Histoplasma</taxon>
    </lineage>
</organism>
<accession>A0A8A1MKI9</accession>
<feature type="region of interest" description="Disordered" evidence="1">
    <location>
        <begin position="98"/>
        <end position="118"/>
    </location>
</feature>
<evidence type="ECO:0000256" key="1">
    <source>
        <dbReference type="SAM" id="MobiDB-lite"/>
    </source>
</evidence>
<evidence type="ECO:0000313" key="3">
    <source>
        <dbReference type="Proteomes" id="UP000663671"/>
    </source>
</evidence>
<protein>
    <submittedName>
        <fullName evidence="2">Uncharacterized protein</fullName>
    </submittedName>
</protein>
<gene>
    <name evidence="2" type="ORF">I7I51_03218</name>
</gene>
<reference evidence="2" key="1">
    <citation type="submission" date="2021-01" db="EMBL/GenBank/DDBJ databases">
        <title>Chromosome-level genome assembly of a human fungal pathogen reveals clustering of transcriptionally co-regulated genes.</title>
        <authorList>
            <person name="Voorhies M."/>
            <person name="Cohen S."/>
            <person name="Shea T.P."/>
            <person name="Petrus S."/>
            <person name="Munoz J.F."/>
            <person name="Poplawski S."/>
            <person name="Goldman W.E."/>
            <person name="Michael T."/>
            <person name="Cuomo C.A."/>
            <person name="Sil A."/>
            <person name="Beyhan S."/>
        </authorList>
    </citation>
    <scope>NUCLEOTIDE SEQUENCE</scope>
    <source>
        <strain evidence="2">WU24</strain>
    </source>
</reference>
<dbReference type="VEuPathDB" id="FungiDB:I7I51_03218"/>